<evidence type="ECO:0000313" key="9">
    <source>
        <dbReference type="Proteomes" id="UP000663842"/>
    </source>
</evidence>
<gene>
    <name evidence="7" type="ORF">BYL167_LOCUS13877</name>
    <name evidence="1" type="ORF">CJN711_LOCUS3313</name>
    <name evidence="8" type="ORF">GIL414_LOCUS14231</name>
    <name evidence="2" type="ORF">KQP761_LOCUS34030</name>
    <name evidence="3" type="ORF">MBJ925_LOCUS27813</name>
    <name evidence="6" type="ORF">SMN809_LOCUS7561</name>
    <name evidence="5" type="ORF">UXM345_LOCUS4765</name>
    <name evidence="4" type="ORF">XDN619_LOCUS27055</name>
</gene>
<reference evidence="5" key="1">
    <citation type="submission" date="2021-02" db="EMBL/GenBank/DDBJ databases">
        <authorList>
            <person name="Nowell W R."/>
        </authorList>
    </citation>
    <scope>NUCLEOTIDE SEQUENCE</scope>
</reference>
<dbReference type="Proteomes" id="UP000663834">
    <property type="component" value="Unassembled WGS sequence"/>
</dbReference>
<dbReference type="Proteomes" id="UP000663842">
    <property type="component" value="Unassembled WGS sequence"/>
</dbReference>
<dbReference type="EMBL" id="CAJOBH010004846">
    <property type="protein sequence ID" value="CAF4004645.1"/>
    <property type="molecule type" value="Genomic_DNA"/>
</dbReference>
<dbReference type="EMBL" id="CAJOBF010000336">
    <property type="protein sequence ID" value="CAF3800257.1"/>
    <property type="molecule type" value="Genomic_DNA"/>
</dbReference>
<dbReference type="Proteomes" id="UP000663824">
    <property type="component" value="Unassembled WGS sequence"/>
</dbReference>
<name>A0A819BPI8_9BILA</name>
<dbReference type="EMBL" id="CAJNRG010012731">
    <property type="protein sequence ID" value="CAF2142744.1"/>
    <property type="molecule type" value="Genomic_DNA"/>
</dbReference>
<evidence type="ECO:0000313" key="2">
    <source>
        <dbReference type="EMBL" id="CAF1669889.1"/>
    </source>
</evidence>
<proteinExistence type="predicted"/>
<evidence type="ECO:0000313" key="6">
    <source>
        <dbReference type="EMBL" id="CAF3918935.1"/>
    </source>
</evidence>
<evidence type="ECO:0000313" key="1">
    <source>
        <dbReference type="EMBL" id="CAF1021036.1"/>
    </source>
</evidence>
<dbReference type="Proteomes" id="UP000681720">
    <property type="component" value="Unassembled WGS sequence"/>
</dbReference>
<comment type="caution">
    <text evidence="5">The sequence shown here is derived from an EMBL/GenBank/DDBJ whole genome shotgun (WGS) entry which is preliminary data.</text>
</comment>
<dbReference type="EMBL" id="CAJNOW010019005">
    <property type="protein sequence ID" value="CAF1669889.1"/>
    <property type="molecule type" value="Genomic_DNA"/>
</dbReference>
<dbReference type="EMBL" id="CAJOBI010002213">
    <property type="protein sequence ID" value="CAF3918935.1"/>
    <property type="molecule type" value="Genomic_DNA"/>
</dbReference>
<dbReference type="AlphaFoldDB" id="A0A819BPI8"/>
<accession>A0A819BPI8</accession>
<evidence type="ECO:0000313" key="8">
    <source>
        <dbReference type="EMBL" id="CAF4047224.1"/>
    </source>
</evidence>
<dbReference type="OrthoDB" id="9991262at2759"/>
<dbReference type="EMBL" id="CAJNOV010000386">
    <property type="protein sequence ID" value="CAF1021036.1"/>
    <property type="molecule type" value="Genomic_DNA"/>
</dbReference>
<organism evidence="5 9">
    <name type="scientific">Rotaria magnacalcarata</name>
    <dbReference type="NCBI Taxonomy" id="392030"/>
    <lineage>
        <taxon>Eukaryota</taxon>
        <taxon>Metazoa</taxon>
        <taxon>Spiralia</taxon>
        <taxon>Gnathifera</taxon>
        <taxon>Rotifera</taxon>
        <taxon>Eurotatoria</taxon>
        <taxon>Bdelloidea</taxon>
        <taxon>Philodinida</taxon>
        <taxon>Philodinidae</taxon>
        <taxon>Rotaria</taxon>
    </lineage>
</organism>
<evidence type="ECO:0000313" key="5">
    <source>
        <dbReference type="EMBL" id="CAF3800257.1"/>
    </source>
</evidence>
<evidence type="ECO:0000313" key="4">
    <source>
        <dbReference type="EMBL" id="CAF2142744.1"/>
    </source>
</evidence>
<dbReference type="EMBL" id="CAJOBJ010005969">
    <property type="protein sequence ID" value="CAF4047224.1"/>
    <property type="molecule type" value="Genomic_DNA"/>
</dbReference>
<dbReference type="Proteomes" id="UP000663855">
    <property type="component" value="Unassembled WGS sequence"/>
</dbReference>
<dbReference type="Proteomes" id="UP000663887">
    <property type="component" value="Unassembled WGS sequence"/>
</dbReference>
<evidence type="ECO:0000313" key="7">
    <source>
        <dbReference type="EMBL" id="CAF4004645.1"/>
    </source>
</evidence>
<sequence length="322" mass="38081">MIQHETAFDLFQRLNIRGDDQYQSIIARLNRYYEILFPNGFTTQGQLIELLDNNRIITKTFLHGFISDYIDYMKYRNDLLHLPLKSEEILSNSPRANKDSAQSTISILEVQLNFNESITFLYIDTEFKECPFNDSKYIQWFDCETSSQLICTLLRMEQSCFIVNPNHRFILIIDSSTQVPINDYFYTTTPTHVMPIDENKLLTVQWHMILYRLIMKYKLSCILIEHLDVNTPMFDTIIGKRDEKLTKQMSKNKDVHGQFSEFAFGRLMTSEHYMNDWNNQLDYRQISGTDMMKFLNEPKQSSLFSLSLINNEELNDNDENIP</sequence>
<dbReference type="EMBL" id="CAJNRE010014895">
    <property type="protein sequence ID" value="CAF2132217.1"/>
    <property type="molecule type" value="Genomic_DNA"/>
</dbReference>
<protein>
    <submittedName>
        <fullName evidence="5">Uncharacterized protein</fullName>
    </submittedName>
</protein>
<dbReference type="Proteomes" id="UP000676336">
    <property type="component" value="Unassembled WGS sequence"/>
</dbReference>
<dbReference type="Proteomes" id="UP000681967">
    <property type="component" value="Unassembled WGS sequence"/>
</dbReference>
<evidence type="ECO:0000313" key="3">
    <source>
        <dbReference type="EMBL" id="CAF2132217.1"/>
    </source>
</evidence>